<keyword evidence="1" id="KW-0233">DNA recombination</keyword>
<dbReference type="GO" id="GO:0015074">
    <property type="term" value="P:DNA integration"/>
    <property type="evidence" value="ECO:0007669"/>
    <property type="project" value="InterPro"/>
</dbReference>
<dbReference type="InterPro" id="IPR013762">
    <property type="entry name" value="Integrase-like_cat_sf"/>
</dbReference>
<dbReference type="Proteomes" id="UP000295506">
    <property type="component" value="Unassembled WGS sequence"/>
</dbReference>
<dbReference type="SUPFAM" id="SSF56349">
    <property type="entry name" value="DNA breaking-rejoining enzymes"/>
    <property type="match status" value="1"/>
</dbReference>
<dbReference type="EMBL" id="SOBK01000001">
    <property type="protein sequence ID" value="TDT91763.1"/>
    <property type="molecule type" value="Genomic_DNA"/>
</dbReference>
<proteinExistence type="predicted"/>
<organism evidence="2 3">
    <name type="scientific">Pseudodesulfovibrio indicus</name>
    <dbReference type="NCBI Taxonomy" id="1716143"/>
    <lineage>
        <taxon>Bacteria</taxon>
        <taxon>Pseudomonadati</taxon>
        <taxon>Thermodesulfobacteriota</taxon>
        <taxon>Desulfovibrionia</taxon>
        <taxon>Desulfovibrionales</taxon>
        <taxon>Desulfovibrionaceae</taxon>
    </lineage>
</organism>
<dbReference type="AlphaFoldDB" id="A0AA94TKC8"/>
<evidence type="ECO:0008006" key="4">
    <source>
        <dbReference type="Google" id="ProtNLM"/>
    </source>
</evidence>
<dbReference type="Gene3D" id="1.10.443.10">
    <property type="entry name" value="Intergrase catalytic core"/>
    <property type="match status" value="1"/>
</dbReference>
<accession>A0AA94TKC8</accession>
<evidence type="ECO:0000313" key="3">
    <source>
        <dbReference type="Proteomes" id="UP000295506"/>
    </source>
</evidence>
<evidence type="ECO:0000256" key="1">
    <source>
        <dbReference type="ARBA" id="ARBA00023172"/>
    </source>
</evidence>
<dbReference type="GO" id="GO:0006310">
    <property type="term" value="P:DNA recombination"/>
    <property type="evidence" value="ECO:0007669"/>
    <property type="project" value="UniProtKB-KW"/>
</dbReference>
<protein>
    <recommendedName>
        <fullName evidence="4">Tyr recombinase domain-containing protein</fullName>
    </recommendedName>
</protein>
<evidence type="ECO:0000313" key="2">
    <source>
        <dbReference type="EMBL" id="TDT91763.1"/>
    </source>
</evidence>
<name>A0AA94TKC8_9BACT</name>
<dbReference type="GO" id="GO:0003677">
    <property type="term" value="F:DNA binding"/>
    <property type="evidence" value="ECO:0007669"/>
    <property type="project" value="InterPro"/>
</dbReference>
<sequence length="537" mass="62138">MKQLQENLFYELPRVAFTLDGQTYDPREDTWMFYDGVHRHYIHFNFLREIFTDALFNSTKRYFIWRVANYTFATSEKYYTSLKKFVQSTYCDNTKIASITSSEVISFISTHNNPNTSAQIKTLCCHYHKLGLTGVTKETYEQLKDIKVKHPPPHTAVKTCDPRQGPFTEAEFQSLSDAVHEAYLNHSLDDNTFLLWLLLANLGQRRRQIAWLKVCDFITEHDGRNSIRFFINMPMDKQGHVEPRTDFRRLQIHTEFAAFIQTRIEEIKQDYLRLGFDEDYDLNQLPLLPKWTNTTKGRLKYHMPTETIAYLISNKLLKHTGKILNRQGENLNINSRRFRHTRGTNLMLNGASLDSIAYNLCHSRRSSAKSYIELGAKHAEIVDKGVAPYHKPVVEAFNNKIFKRPNITGTRQTYIPVGAAQQFEEAGLCVKPTGCAIYLPDSNEPETFLARVPFSCYRCLSFNAWDNIEVHKEHLEILEQERDRSLQAFKEDGPARQPGMAVALDPTIIAIKSVIARIEAGTISEFEEMETDMVDSF</sequence>
<gene>
    <name evidence="2" type="ORF">EDC59_101162</name>
</gene>
<comment type="caution">
    <text evidence="2">The sequence shown here is derived from an EMBL/GenBank/DDBJ whole genome shotgun (WGS) entry which is preliminary data.</text>
</comment>
<dbReference type="RefSeq" id="WP_133987010.1">
    <property type="nucleotide sequence ID" value="NZ_CP014206.1"/>
</dbReference>
<dbReference type="InterPro" id="IPR011010">
    <property type="entry name" value="DNA_brk_join_enz"/>
</dbReference>
<reference evidence="2 3" key="1">
    <citation type="submission" date="2019-03" db="EMBL/GenBank/DDBJ databases">
        <title>Genomic Encyclopedia of Type Strains, Phase IV (KMG-IV): sequencing the most valuable type-strain genomes for metagenomic binning, comparative biology and taxonomic classification.</title>
        <authorList>
            <person name="Goeker M."/>
        </authorList>
    </citation>
    <scope>NUCLEOTIDE SEQUENCE [LARGE SCALE GENOMIC DNA]</scope>
    <source>
        <strain evidence="2 3">DSM 101483</strain>
    </source>
</reference>